<name>A0A317CS85_9ACTN</name>
<comment type="caution">
    <text evidence="10">The sequence shown here is derived from an EMBL/GenBank/DDBJ whole genome shotgun (WGS) entry which is preliminary data.</text>
</comment>
<evidence type="ECO:0000256" key="8">
    <source>
        <dbReference type="ARBA" id="ARBA00039381"/>
    </source>
</evidence>
<dbReference type="Proteomes" id="UP000245410">
    <property type="component" value="Unassembled WGS sequence"/>
</dbReference>
<keyword evidence="11" id="KW-1185">Reference proteome</keyword>
<dbReference type="PANTHER" id="PTHR32196">
    <property type="entry name" value="ABC TRANSPORTER PERMEASE PROTEIN YPHD-RELATED-RELATED"/>
    <property type="match status" value="1"/>
</dbReference>
<keyword evidence="3" id="KW-1003">Cell membrane</keyword>
<evidence type="ECO:0000313" key="11">
    <source>
        <dbReference type="Proteomes" id="UP000245410"/>
    </source>
</evidence>
<dbReference type="EMBL" id="QGKR01000346">
    <property type="protein sequence ID" value="PWR05022.1"/>
    <property type="molecule type" value="Genomic_DNA"/>
</dbReference>
<dbReference type="AlphaFoldDB" id="A0A317CS85"/>
<evidence type="ECO:0000256" key="6">
    <source>
        <dbReference type="ARBA" id="ARBA00022989"/>
    </source>
</evidence>
<keyword evidence="5 9" id="KW-0812">Transmembrane</keyword>
<dbReference type="GO" id="GO:0005886">
    <property type="term" value="C:plasma membrane"/>
    <property type="evidence" value="ECO:0007669"/>
    <property type="project" value="UniProtKB-SubCell"/>
</dbReference>
<evidence type="ECO:0000256" key="1">
    <source>
        <dbReference type="ARBA" id="ARBA00004651"/>
    </source>
</evidence>
<keyword evidence="2" id="KW-0813">Transport</keyword>
<dbReference type="OrthoDB" id="9808136at2"/>
<feature type="transmembrane region" description="Helical" evidence="9">
    <location>
        <begin position="136"/>
        <end position="155"/>
    </location>
</feature>
<dbReference type="PANTHER" id="PTHR32196:SF71">
    <property type="entry name" value="AUTOINDUCER 2 IMPORT SYSTEM PERMEASE PROTEIN LSRD"/>
    <property type="match status" value="1"/>
</dbReference>
<sequence length="334" mass="34648">MIADTMPGRLRPLGLTRDTAAASSAPVWLVFGGVFAVAWLLVELNGGQFMTVDNLQNMAVRSVALGLVAVGQTIVLIGGSLDLSVAYLVSVTAVGASFVMQGDPDRMVLGIVVTLAIGALIGLVNGLIITGLRVNAFIATLGTSLVMSGVLNALFTNFTGSVPRQFQALGYNALGPVPVAVILLLVVVGLAWYVLRRTRFGYHLYAVGGNAEVARLSGVRTDRTVVLAHVLCSLTAVLTGLFLVSRLRSGAPWVGPDGGYDLESIAAAVVGGTALAGGRGAVTGTLAGVLILAVIDQVFNEFEVNAFLKTLIRGVIIVGAVALYAIRRRDEGSF</sequence>
<evidence type="ECO:0000256" key="4">
    <source>
        <dbReference type="ARBA" id="ARBA00022519"/>
    </source>
</evidence>
<gene>
    <name evidence="10" type="ORF">DKT68_29110</name>
</gene>
<dbReference type="Pfam" id="PF02653">
    <property type="entry name" value="BPD_transp_2"/>
    <property type="match status" value="1"/>
</dbReference>
<accession>A0A317CS85</accession>
<reference evidence="10 11" key="1">
    <citation type="submission" date="2018-05" db="EMBL/GenBank/DDBJ databases">
        <title>Micromonospora atacamensis sp. nov., a novel actinobacteria isolated from high altitude Atacama Desert soil.</title>
        <authorList>
            <person name="Carro L."/>
            <person name="Golinska P."/>
            <person name="Klenk H.-P."/>
            <person name="Goodfellow M."/>
        </authorList>
    </citation>
    <scope>NUCLEOTIDE SEQUENCE [LARGE SCALE GENOMIC DNA]</scope>
    <source>
        <strain evidence="10 11">5R2A7</strain>
    </source>
</reference>
<feature type="transmembrane region" description="Helical" evidence="9">
    <location>
        <begin position="107"/>
        <end position="129"/>
    </location>
</feature>
<evidence type="ECO:0000256" key="2">
    <source>
        <dbReference type="ARBA" id="ARBA00022448"/>
    </source>
</evidence>
<evidence type="ECO:0000256" key="3">
    <source>
        <dbReference type="ARBA" id="ARBA00022475"/>
    </source>
</evidence>
<feature type="transmembrane region" description="Helical" evidence="9">
    <location>
        <begin position="63"/>
        <end position="87"/>
    </location>
</feature>
<dbReference type="RefSeq" id="WP_109820580.1">
    <property type="nucleotide sequence ID" value="NZ_QGKR01000346.1"/>
</dbReference>
<evidence type="ECO:0000313" key="10">
    <source>
        <dbReference type="EMBL" id="PWR05022.1"/>
    </source>
</evidence>
<organism evidence="10 11">
    <name type="scientific">Micromonospora acroterricola</name>
    <dbReference type="NCBI Taxonomy" id="2202421"/>
    <lineage>
        <taxon>Bacteria</taxon>
        <taxon>Bacillati</taxon>
        <taxon>Actinomycetota</taxon>
        <taxon>Actinomycetes</taxon>
        <taxon>Micromonosporales</taxon>
        <taxon>Micromonosporaceae</taxon>
        <taxon>Micromonospora</taxon>
    </lineage>
</organism>
<dbReference type="CDD" id="cd06579">
    <property type="entry name" value="TM_PBP1_transp_AraH_like"/>
    <property type="match status" value="1"/>
</dbReference>
<keyword evidence="7 9" id="KW-0472">Membrane</keyword>
<keyword evidence="6 9" id="KW-1133">Transmembrane helix</keyword>
<feature type="transmembrane region" description="Helical" evidence="9">
    <location>
        <begin position="20"/>
        <end position="42"/>
    </location>
</feature>
<dbReference type="InterPro" id="IPR001851">
    <property type="entry name" value="ABC_transp_permease"/>
</dbReference>
<feature type="transmembrane region" description="Helical" evidence="9">
    <location>
        <begin position="175"/>
        <end position="195"/>
    </location>
</feature>
<feature type="transmembrane region" description="Helical" evidence="9">
    <location>
        <begin position="265"/>
        <end position="294"/>
    </location>
</feature>
<feature type="transmembrane region" description="Helical" evidence="9">
    <location>
        <begin position="306"/>
        <end position="326"/>
    </location>
</feature>
<protein>
    <recommendedName>
        <fullName evidence="8">Autoinducer 2 import system permease protein LsrD</fullName>
    </recommendedName>
</protein>
<proteinExistence type="predicted"/>
<keyword evidence="4" id="KW-0997">Cell inner membrane</keyword>
<feature type="transmembrane region" description="Helical" evidence="9">
    <location>
        <begin position="225"/>
        <end position="245"/>
    </location>
</feature>
<evidence type="ECO:0000256" key="7">
    <source>
        <dbReference type="ARBA" id="ARBA00023136"/>
    </source>
</evidence>
<evidence type="ECO:0000256" key="5">
    <source>
        <dbReference type="ARBA" id="ARBA00022692"/>
    </source>
</evidence>
<comment type="subcellular location">
    <subcellularLocation>
        <location evidence="1">Cell membrane</location>
        <topology evidence="1">Multi-pass membrane protein</topology>
    </subcellularLocation>
</comment>
<dbReference type="GO" id="GO:0022857">
    <property type="term" value="F:transmembrane transporter activity"/>
    <property type="evidence" value="ECO:0007669"/>
    <property type="project" value="InterPro"/>
</dbReference>
<evidence type="ECO:0000256" key="9">
    <source>
        <dbReference type="SAM" id="Phobius"/>
    </source>
</evidence>